<reference evidence="1 2" key="1">
    <citation type="submission" date="2021-01" db="EMBL/GenBank/DDBJ databases">
        <title>Genomic Encyclopedia of Type Strains, Phase IV (KMG-IV): sequencing the most valuable type-strain genomes for metagenomic binning, comparative biology and taxonomic classification.</title>
        <authorList>
            <person name="Goeker M."/>
        </authorList>
    </citation>
    <scope>NUCLEOTIDE SEQUENCE [LARGE SCALE GENOMIC DNA]</scope>
    <source>
        <strain evidence="1 2">DSM 28236</strain>
    </source>
</reference>
<evidence type="ECO:0000313" key="1">
    <source>
        <dbReference type="EMBL" id="MBM7645073.1"/>
    </source>
</evidence>
<keyword evidence="2" id="KW-1185">Reference proteome</keyword>
<evidence type="ECO:0000313" key="2">
    <source>
        <dbReference type="Proteomes" id="UP000808914"/>
    </source>
</evidence>
<organism evidence="1 2">
    <name type="scientific">Scopulibacillus daqui</name>
    <dbReference type="NCBI Taxonomy" id="1469162"/>
    <lineage>
        <taxon>Bacteria</taxon>
        <taxon>Bacillati</taxon>
        <taxon>Bacillota</taxon>
        <taxon>Bacilli</taxon>
        <taxon>Bacillales</taxon>
        <taxon>Sporolactobacillaceae</taxon>
        <taxon>Scopulibacillus</taxon>
    </lineage>
</organism>
<gene>
    <name evidence="1" type="ORF">JOD45_001284</name>
</gene>
<protein>
    <submittedName>
        <fullName evidence="1">Uncharacterized protein</fullName>
    </submittedName>
</protein>
<comment type="caution">
    <text evidence="1">The sequence shown here is derived from an EMBL/GenBank/DDBJ whole genome shotgun (WGS) entry which is preliminary data.</text>
</comment>
<dbReference type="RefSeq" id="WP_205003018.1">
    <property type="nucleotide sequence ID" value="NZ_JAFBER010000006.1"/>
</dbReference>
<dbReference type="Proteomes" id="UP000808914">
    <property type="component" value="Unassembled WGS sequence"/>
</dbReference>
<name>A0ABS2PYD8_9BACL</name>
<dbReference type="EMBL" id="JAFBER010000006">
    <property type="protein sequence ID" value="MBM7645073.1"/>
    <property type="molecule type" value="Genomic_DNA"/>
</dbReference>
<sequence>MKIRKRILSLGILGMFVLGFVSVSTINVTNQNGSLQVGVNKADASSWEYVKTVKGSTKFEDEGTKTIVNAIAGAVGISNRVAGMFSGIAAQIINDNIKTVWIVDKQYVRMAGATMQTKHVMTVYSDSKYKHKIGSKTLITNDNGGPKMLQKK</sequence>
<accession>A0ABS2PYD8</accession>
<proteinExistence type="predicted"/>